<name>A0A1H6RD28_9EURY</name>
<reference evidence="3 4" key="1">
    <citation type="submission" date="2016-10" db="EMBL/GenBank/DDBJ databases">
        <authorList>
            <person name="de Groot N.N."/>
        </authorList>
    </citation>
    <scope>NUCLEOTIDE SEQUENCE [LARGE SCALE GENOMIC DNA]</scope>
    <source>
        <strain evidence="3 4">DSM 22187</strain>
    </source>
</reference>
<dbReference type="AlphaFoldDB" id="A0A1H6RD28"/>
<dbReference type="EMBL" id="FNYR01000001">
    <property type="protein sequence ID" value="SEI49525.1"/>
    <property type="molecule type" value="Genomic_DNA"/>
</dbReference>
<feature type="transmembrane region" description="Helical" evidence="2">
    <location>
        <begin position="12"/>
        <end position="38"/>
    </location>
</feature>
<organism evidence="3 4">
    <name type="scientific">Halohasta litchfieldiae</name>
    <dbReference type="NCBI Taxonomy" id="1073996"/>
    <lineage>
        <taxon>Archaea</taxon>
        <taxon>Methanobacteriati</taxon>
        <taxon>Methanobacteriota</taxon>
        <taxon>Stenosarchaea group</taxon>
        <taxon>Halobacteria</taxon>
        <taxon>Halobacteriales</taxon>
        <taxon>Haloferacaceae</taxon>
        <taxon>Halohasta</taxon>
    </lineage>
</organism>
<sequence length="138" mass="15266">MSDWSSWLKSNQAMAVIVLIFGGFVAIATLALVVGLVITLSGINAGLGFSALFMLLMLCYLGFQYVQDDLDGETTQPADTEAVDPVTELEGRYVRGELSDEEFEHRLETIVETEDKIDRAAETDDEPARSREVETETR</sequence>
<keyword evidence="4" id="KW-1185">Reference proteome</keyword>
<accession>A0A1H6RD28</accession>
<keyword evidence="2" id="KW-0812">Transmembrane</keyword>
<dbReference type="GeneID" id="35002536"/>
<proteinExistence type="predicted"/>
<dbReference type="RefSeq" id="WP_089670713.1">
    <property type="nucleotide sequence ID" value="NZ_CP024845.1"/>
</dbReference>
<dbReference type="STRING" id="1073996.SAMN05444271_101215"/>
<feature type="region of interest" description="Disordered" evidence="1">
    <location>
        <begin position="114"/>
        <end position="138"/>
    </location>
</feature>
<evidence type="ECO:0008006" key="5">
    <source>
        <dbReference type="Google" id="ProtNLM"/>
    </source>
</evidence>
<accession>A0A2H4Q2B1</accession>
<gene>
    <name evidence="3" type="ORF">SAMN05444271_101215</name>
</gene>
<evidence type="ECO:0000256" key="1">
    <source>
        <dbReference type="SAM" id="MobiDB-lite"/>
    </source>
</evidence>
<evidence type="ECO:0000313" key="3">
    <source>
        <dbReference type="EMBL" id="SEI49525.1"/>
    </source>
</evidence>
<keyword evidence="2" id="KW-0472">Membrane</keyword>
<dbReference type="KEGG" id="hae:halTADL_1750"/>
<evidence type="ECO:0000256" key="2">
    <source>
        <dbReference type="SAM" id="Phobius"/>
    </source>
</evidence>
<protein>
    <recommendedName>
        <fullName evidence="5">Short C-terminal domain-containing protein</fullName>
    </recommendedName>
</protein>
<dbReference type="OrthoDB" id="178074at2157"/>
<keyword evidence="2" id="KW-1133">Transmembrane helix</keyword>
<evidence type="ECO:0000313" key="4">
    <source>
        <dbReference type="Proteomes" id="UP000198888"/>
    </source>
</evidence>
<dbReference type="Proteomes" id="UP000198888">
    <property type="component" value="Unassembled WGS sequence"/>
</dbReference>
<feature type="transmembrane region" description="Helical" evidence="2">
    <location>
        <begin position="45"/>
        <end position="63"/>
    </location>
</feature>